<dbReference type="Proteomes" id="UP000033632">
    <property type="component" value="Unassembled WGS sequence"/>
</dbReference>
<reference evidence="1 2" key="1">
    <citation type="submission" date="2015-03" db="EMBL/GenBank/DDBJ databases">
        <authorList>
            <person name="Hassan Y.I."/>
            <person name="Lepp D."/>
            <person name="Li X.-Z."/>
            <person name="Zhou T."/>
        </authorList>
    </citation>
    <scope>NUCLEOTIDE SEQUENCE [LARGE SCALE GENOMIC DNA]</scope>
    <source>
        <strain evidence="1 2">BD-c194</strain>
    </source>
</reference>
<comment type="caution">
    <text evidence="1">The sequence shown here is derived from an EMBL/GenBank/DDBJ whole genome shotgun (WGS) entry which is preliminary data.</text>
</comment>
<proteinExistence type="predicted"/>
<keyword evidence="2" id="KW-1185">Reference proteome</keyword>
<accession>A0A0F5FSK5</accession>
<dbReference type="AlphaFoldDB" id="A0A0F5FSK5"/>
<sequence length="121" mass="12841">MLELAEEALDEIALAVEARIDRPLELAVALGRDVGLSATLTDQIDQVLPVIAAIGDDNGGGRKPFKQAGRGSLIGSLSWRESKADRQSLLVNDDMDLAGQSSTRTADGVIRTPFLPPAACW</sequence>
<name>A0A0F5FSK5_9HYPH</name>
<organism evidence="1 2">
    <name type="scientific">Devosia geojensis</name>
    <dbReference type="NCBI Taxonomy" id="443610"/>
    <lineage>
        <taxon>Bacteria</taxon>
        <taxon>Pseudomonadati</taxon>
        <taxon>Pseudomonadota</taxon>
        <taxon>Alphaproteobacteria</taxon>
        <taxon>Hyphomicrobiales</taxon>
        <taxon>Devosiaceae</taxon>
        <taxon>Devosia</taxon>
    </lineage>
</organism>
<protein>
    <submittedName>
        <fullName evidence="1">Uncharacterized protein</fullName>
    </submittedName>
</protein>
<gene>
    <name evidence="1" type="ORF">VE25_10365</name>
</gene>
<dbReference type="EMBL" id="JZEX01000106">
    <property type="protein sequence ID" value="KKB11859.1"/>
    <property type="molecule type" value="Genomic_DNA"/>
</dbReference>
<evidence type="ECO:0000313" key="1">
    <source>
        <dbReference type="EMBL" id="KKB11859.1"/>
    </source>
</evidence>
<evidence type="ECO:0000313" key="2">
    <source>
        <dbReference type="Proteomes" id="UP000033632"/>
    </source>
</evidence>